<name>A0A2M8PH25_9CHLR</name>
<dbReference type="EMBL" id="PGTM01000027">
    <property type="protein sequence ID" value="PJF36860.1"/>
    <property type="molecule type" value="Genomic_DNA"/>
</dbReference>
<dbReference type="Pfam" id="PF01645">
    <property type="entry name" value="Glu_synthase"/>
    <property type="match status" value="1"/>
</dbReference>
<evidence type="ECO:0000256" key="5">
    <source>
        <dbReference type="ARBA" id="ARBA00022630"/>
    </source>
</evidence>
<dbReference type="SUPFAM" id="SSF56235">
    <property type="entry name" value="N-terminal nucleophile aminohydrolases (Ntn hydrolases)"/>
    <property type="match status" value="1"/>
</dbReference>
<dbReference type="Gene3D" id="2.160.20.60">
    <property type="entry name" value="Glutamate synthase, alpha subunit, C-terminal domain"/>
    <property type="match status" value="1"/>
</dbReference>
<proteinExistence type="inferred from homology"/>
<dbReference type="Gene3D" id="3.60.20.10">
    <property type="entry name" value="Glutamine Phosphoribosylpyrophosphate, subunit 1, domain 1"/>
    <property type="match status" value="1"/>
</dbReference>
<evidence type="ECO:0000256" key="6">
    <source>
        <dbReference type="ARBA" id="ARBA00022643"/>
    </source>
</evidence>
<evidence type="ECO:0000256" key="7">
    <source>
        <dbReference type="ARBA" id="ARBA00022723"/>
    </source>
</evidence>
<keyword evidence="4" id="KW-0028">Amino-acid biosynthesis</keyword>
<evidence type="ECO:0000256" key="1">
    <source>
        <dbReference type="ARBA" id="ARBA00001917"/>
    </source>
</evidence>
<evidence type="ECO:0000256" key="9">
    <source>
        <dbReference type="ARBA" id="ARBA00023002"/>
    </source>
</evidence>
<keyword evidence="10" id="KW-0408">Iron</keyword>
<evidence type="ECO:0000313" key="17">
    <source>
        <dbReference type="Proteomes" id="UP000229681"/>
    </source>
</evidence>
<keyword evidence="7" id="KW-0479">Metal-binding</keyword>
<protein>
    <submittedName>
        <fullName evidence="16">Glutamate synthase</fullName>
    </submittedName>
</protein>
<dbReference type="PROSITE" id="PS51278">
    <property type="entry name" value="GATASE_TYPE_2"/>
    <property type="match status" value="1"/>
</dbReference>
<dbReference type="InterPro" id="IPR013785">
    <property type="entry name" value="Aldolase_TIM"/>
</dbReference>
<accession>A0A2M8PH25</accession>
<comment type="similarity">
    <text evidence="3">Belongs to the glutamate synthase family.</text>
</comment>
<keyword evidence="11" id="KW-0411">Iron-sulfur</keyword>
<gene>
    <name evidence="16" type="ORF">CUN49_03255</name>
</gene>
<dbReference type="SUPFAM" id="SSF69336">
    <property type="entry name" value="Alpha subunit of glutamate synthase, C-terminal domain"/>
    <property type="match status" value="1"/>
</dbReference>
<evidence type="ECO:0000256" key="2">
    <source>
        <dbReference type="ARBA" id="ARBA00001927"/>
    </source>
</evidence>
<dbReference type="InterPro" id="IPR050711">
    <property type="entry name" value="ET-N_metabolism_enzyme"/>
</dbReference>
<feature type="domain" description="Glutamine amidotransferase type-2" evidence="15">
    <location>
        <begin position="23"/>
        <end position="393"/>
    </location>
</feature>
<keyword evidence="9" id="KW-0560">Oxidoreductase</keyword>
<dbReference type="GO" id="GO:0046872">
    <property type="term" value="F:metal ion binding"/>
    <property type="evidence" value="ECO:0007669"/>
    <property type="project" value="UniProtKB-KW"/>
</dbReference>
<dbReference type="InterPro" id="IPR029055">
    <property type="entry name" value="Ntn_hydrolases_N"/>
</dbReference>
<dbReference type="Gene3D" id="3.20.20.70">
    <property type="entry name" value="Aldolase class I"/>
    <property type="match status" value="2"/>
</dbReference>
<evidence type="ECO:0000259" key="15">
    <source>
        <dbReference type="PROSITE" id="PS51278"/>
    </source>
</evidence>
<evidence type="ECO:0000256" key="8">
    <source>
        <dbReference type="ARBA" id="ARBA00022962"/>
    </source>
</evidence>
<comment type="cofactor">
    <cofactor evidence="1">
        <name>FMN</name>
        <dbReference type="ChEBI" id="CHEBI:58210"/>
    </cofactor>
</comment>
<dbReference type="PANTHER" id="PTHR11938:SF133">
    <property type="entry name" value="GLUTAMATE SYNTHASE (NADH)"/>
    <property type="match status" value="1"/>
</dbReference>
<keyword evidence="8" id="KW-0315">Glutamine amidotransferase</keyword>
<evidence type="ECO:0000256" key="11">
    <source>
        <dbReference type="ARBA" id="ARBA00023014"/>
    </source>
</evidence>
<dbReference type="InterPro" id="IPR036485">
    <property type="entry name" value="Glu_synth_asu_C_sf"/>
</dbReference>
<comment type="pathway">
    <text evidence="14">Amino-acid biosynthesis.</text>
</comment>
<keyword evidence="5" id="KW-0285">Flavoprotein</keyword>
<keyword evidence="12" id="KW-0314">Glutamate biosynthesis</keyword>
<dbReference type="GO" id="GO:0015930">
    <property type="term" value="F:glutamate synthase activity"/>
    <property type="evidence" value="ECO:0007669"/>
    <property type="project" value="InterPro"/>
</dbReference>
<dbReference type="Pfam" id="PF01493">
    <property type="entry name" value="GXGXG"/>
    <property type="match status" value="1"/>
</dbReference>
<dbReference type="Pfam" id="PF04898">
    <property type="entry name" value="Glu_syn_central"/>
    <property type="match status" value="1"/>
</dbReference>
<evidence type="ECO:0000256" key="12">
    <source>
        <dbReference type="ARBA" id="ARBA00023164"/>
    </source>
</evidence>
<evidence type="ECO:0000313" key="16">
    <source>
        <dbReference type="EMBL" id="PJF36860.1"/>
    </source>
</evidence>
<comment type="cofactor">
    <cofactor evidence="2">
        <name>[3Fe-4S] cluster</name>
        <dbReference type="ChEBI" id="CHEBI:21137"/>
    </cofactor>
</comment>
<dbReference type="CDD" id="cd00504">
    <property type="entry name" value="GXGXG"/>
    <property type="match status" value="1"/>
</dbReference>
<dbReference type="InterPro" id="IPR006982">
    <property type="entry name" value="Glu_synth_centr_N"/>
</dbReference>
<dbReference type="InterPro" id="IPR002932">
    <property type="entry name" value="Glu_synthdom"/>
</dbReference>
<organism evidence="16 17">
    <name type="scientific">Candidatus Thermofonsia Clade 1 bacterium</name>
    <dbReference type="NCBI Taxonomy" id="2364210"/>
    <lineage>
        <taxon>Bacteria</taxon>
        <taxon>Bacillati</taxon>
        <taxon>Chloroflexota</taxon>
        <taxon>Candidatus Thermofontia</taxon>
        <taxon>Candidatus Thermofonsia Clade 1</taxon>
    </lineage>
</organism>
<evidence type="ECO:0000256" key="4">
    <source>
        <dbReference type="ARBA" id="ARBA00022605"/>
    </source>
</evidence>
<evidence type="ECO:0000256" key="3">
    <source>
        <dbReference type="ARBA" id="ARBA00009716"/>
    </source>
</evidence>
<dbReference type="CDD" id="cd02808">
    <property type="entry name" value="GltS_FMN"/>
    <property type="match status" value="1"/>
</dbReference>
<dbReference type="SUPFAM" id="SSF51395">
    <property type="entry name" value="FMN-linked oxidoreductases"/>
    <property type="match status" value="1"/>
</dbReference>
<dbReference type="GO" id="GO:0006537">
    <property type="term" value="P:glutamate biosynthetic process"/>
    <property type="evidence" value="ECO:0007669"/>
    <property type="project" value="UniProtKB-KW"/>
</dbReference>
<dbReference type="Pfam" id="PF00310">
    <property type="entry name" value="GATase_2"/>
    <property type="match status" value="1"/>
</dbReference>
<dbReference type="GO" id="GO:0019676">
    <property type="term" value="P:ammonia assimilation cycle"/>
    <property type="evidence" value="ECO:0007669"/>
    <property type="project" value="TreeGrafter"/>
</dbReference>
<dbReference type="PANTHER" id="PTHR11938">
    <property type="entry name" value="FAD NADPH DEHYDROGENASE/OXIDOREDUCTASE"/>
    <property type="match status" value="1"/>
</dbReference>
<keyword evidence="6" id="KW-0288">FMN</keyword>
<evidence type="ECO:0000256" key="14">
    <source>
        <dbReference type="ARBA" id="ARBA00029440"/>
    </source>
</evidence>
<keyword evidence="13" id="KW-0003">3Fe-4S</keyword>
<dbReference type="GO" id="GO:0051538">
    <property type="term" value="F:3 iron, 4 sulfur cluster binding"/>
    <property type="evidence" value="ECO:0007669"/>
    <property type="project" value="UniProtKB-KW"/>
</dbReference>
<sequence>MTSALIPPSEENDRPYLLEHDACALIANIRKGGRPTHGNVKRTLAALARMGHRTGEVQGEGDGCGVMTDIPRNIWTKIMQRIGQPSDLAHDPHFFVAHLFLPQENTEAIVRRIGEIAQLRVLQIVYSAHGQTRSEMLGPLARAQEPVFWQLAGYAPARTVQDANARLFEFHLQIERELPVHVVSCSTHSVIYKVRGHVDTLYKYYPDLRNPEFESAITIGHSRYSTNTETAFERVQPFSLLGHNGEINTIARLRQEARMLGAQLVQGGSDSQDLNRLLEVLIHRYGFTLAEAMEIVFPPVPHEAQALPPEVATLYRRYRMGWGPFAQGPAALVTRYGDECVFSVDALGLRPLWFGETEKDYYFSSEQGVLPLEQNVRDPRPLAPGEKVVLSIHRGSAVRVMSDSELRLEVLRRGRALAPVKAPSIPHGAPEWDAPQPPCENLEAWRAATGWYRSDRDIAVEMADKGADPIGSLGYDGPLAALSSDGVRNIAEYFKEAVAVVTNPAIDRERETEHFSTEAIIGPRPALHENDYGDDVTPLPVRLPVLAGGQYAGDALLDFGDYAEAAQRGGTLMYEDVLAAFGERALTLEMCIAPDESVEQALERLAHDAVQAAQGGIRLIALDDRRAFHDGHLWLDHHLALAVVDRALRLANDSRGQNLRRKCGLLLRAAGIRNLHDLILAVALGADAVNPYLLFETAVGRAGRPEERAERVVKLLNALEKGLQKITSTMGVHELRGYGKTFGSIGLSEPVAEVMGCVNYCGSADRGLTWQMIYEEAQIRQSYIANKGARLPKETRIYPHIYKMAQQVAQGEVDYTGIMERLSEIERTTPVALRHTLDFKFDPRSRVNPEDVDLSVGRHSLPFVIASMSFGSQGEVAFRAYAEAAFRLDMYSLNGEGGEIKDMLGKYPYHRGQQIASGRFGVNAELINSSYLLEIKIGQGAKPGEGGHLPGKKVSAKVAAARNANIGVDLISPSNNHDIYSIEDLAQFIEELKTCNPRAKVAVKLPVVPGIGVIAVGVAKANADIINITGYDGGTGAARQHSLKYVGLPAEIGVVEAHAALLKAGLRDRVEIWCDGGMKSGTDVVKMILLGANRVGFGTMAMVAIGCTICRKCQTDTCHVGIATQIETKEQALAHGLKAFEPQVFEDAVEQLVQLFTAIGQEAQEITARLGYTRLQDLVGRADLLQQVRLCERVDMTPLLQVAPRPPRPSSQRTVGRALRRPRNHLTEVISEMVLEAIEEGEDVITYEDTEAMSIDRAVGTHLVGALVRRYGFENGRSIGGREVLHQNGARPKAIRLNFNGSTVPGNGLAAFHGADIEILVEGGTQDGLGKCAIGGRVAILKGMNTKGVRVGGSVGKSFAYGAQRGQFFVQGNADSRAGVRLSGADLVIGGELTEKLRDEQGFLASRANIKGFAFEYMTAGRAVVLGDPGPWICSGMTGGVVYVRLRPELGFDEAALKRRLAQGANVRIMAVDASDAANLYDLLCGYREVLSDSNQHAEARRIDEILSRWDKEFVKIVPANQQVDQSIATE</sequence>
<evidence type="ECO:0000256" key="13">
    <source>
        <dbReference type="ARBA" id="ARBA00023291"/>
    </source>
</evidence>
<dbReference type="InterPro" id="IPR017932">
    <property type="entry name" value="GATase_2_dom"/>
</dbReference>
<comment type="caution">
    <text evidence="16">The sequence shown here is derived from an EMBL/GenBank/DDBJ whole genome shotgun (WGS) entry which is preliminary data.</text>
</comment>
<reference evidence="16 17" key="1">
    <citation type="submission" date="2017-11" db="EMBL/GenBank/DDBJ databases">
        <title>Evolution of Phototrophy in the Chloroflexi Phylum Driven by Horizontal Gene Transfer.</title>
        <authorList>
            <person name="Ward L.M."/>
            <person name="Hemp J."/>
            <person name="Shih P.M."/>
            <person name="Mcglynn S.E."/>
            <person name="Fischer W."/>
        </authorList>
    </citation>
    <scope>NUCLEOTIDE SEQUENCE [LARGE SCALE GENOMIC DNA]</scope>
    <source>
        <strain evidence="16">JP3_13</strain>
    </source>
</reference>
<dbReference type="Proteomes" id="UP000229681">
    <property type="component" value="Unassembled WGS sequence"/>
</dbReference>
<evidence type="ECO:0000256" key="10">
    <source>
        <dbReference type="ARBA" id="ARBA00023004"/>
    </source>
</evidence>
<dbReference type="InterPro" id="IPR002489">
    <property type="entry name" value="Glu_synth_asu_C"/>
</dbReference>